<evidence type="ECO:0000256" key="2">
    <source>
        <dbReference type="SAM" id="SignalP"/>
    </source>
</evidence>
<evidence type="ECO:0000256" key="1">
    <source>
        <dbReference type="ARBA" id="ARBA00022801"/>
    </source>
</evidence>
<keyword evidence="5" id="KW-1185">Reference proteome</keyword>
<reference evidence="4 5" key="1">
    <citation type="submission" date="2014-10" db="EMBL/GenBank/DDBJ databases">
        <title>Draft genome sequence of the proteorhodopsin-containing marine bacterium Dokdonia donghaensis.</title>
        <authorList>
            <person name="Gomez-Consarnau L."/>
            <person name="Gonzalez J.M."/>
            <person name="Riedel T."/>
            <person name="Jaenicke S."/>
            <person name="Wagner-Doebler I."/>
            <person name="Fuhrman J.A."/>
        </authorList>
    </citation>
    <scope>NUCLEOTIDE SEQUENCE [LARGE SCALE GENOMIC DNA]</scope>
    <source>
        <strain evidence="4 5">DSW-1</strain>
    </source>
</reference>
<dbReference type="PATRIC" id="fig|1300343.5.peg.1820"/>
<sequence length="455" mass="49316">MRTLIILAVTCLTGFISHAQIVTGDWKGTVNFQGQSIDFAFHITQPQDSLHTTMDIPSQGLTGGKAANTTYTNDTLKVDFPQFKMRYIGVTKNDSIQGNLIQNNFPVPLTLVKGALVLNRPQQPKAPFNYDVQEVTFKNKEENITLAGTLTLPKDIKNPPIAVIISGSGPQNRDGDMFGHSLYYVLADYLSSNGIGVLRYDERGVGASTGTFETAGIAQFTSDATAAIAYLKKYKKTKYSQVGLIGHSIGGIIAPQIAALSPDVAFTVMLAGPGIPGNELMLSQKEAMERLMNIPEAQIKQGQDLLGYAYDVIIQNDGTNAAIKDAVNLALKEKLGPMVPIQQVEAITDQITTPEIVSLLKATPASYLSAIKSPVIALNGKKDFQVPYVQNIAAIKEAFAAGNNENARTVAFDDLNHLFQECTTGALSEYSEIEQTMAPKVLAFITKWIKEHTND</sequence>
<dbReference type="AlphaFoldDB" id="A0A0A2H010"/>
<keyword evidence="1" id="KW-0378">Hydrolase</keyword>
<dbReference type="OrthoDB" id="9809549at2"/>
<dbReference type="PANTHER" id="PTHR43265">
    <property type="entry name" value="ESTERASE ESTD"/>
    <property type="match status" value="1"/>
</dbReference>
<organism evidence="4 5">
    <name type="scientific">Dokdonia donghaensis DSW-1</name>
    <dbReference type="NCBI Taxonomy" id="1300343"/>
    <lineage>
        <taxon>Bacteria</taxon>
        <taxon>Pseudomonadati</taxon>
        <taxon>Bacteroidota</taxon>
        <taxon>Flavobacteriia</taxon>
        <taxon>Flavobacteriales</taxon>
        <taxon>Flavobacteriaceae</taxon>
        <taxon>Dokdonia</taxon>
    </lineage>
</organism>
<dbReference type="Pfam" id="PF12146">
    <property type="entry name" value="Hydrolase_4"/>
    <property type="match status" value="1"/>
</dbReference>
<feature type="chain" id="PRO_5001987976" description="Serine aminopeptidase S33 domain-containing protein" evidence="2">
    <location>
        <begin position="20"/>
        <end position="455"/>
    </location>
</feature>
<proteinExistence type="predicted"/>
<dbReference type="Proteomes" id="UP000030140">
    <property type="component" value="Unassembled WGS sequence"/>
</dbReference>
<comment type="caution">
    <text evidence="4">The sequence shown here is derived from an EMBL/GenBank/DDBJ whole genome shotgun (WGS) entry which is preliminary data.</text>
</comment>
<feature type="signal peptide" evidence="2">
    <location>
        <begin position="1"/>
        <end position="19"/>
    </location>
</feature>
<dbReference type="RefSeq" id="WP_035325031.1">
    <property type="nucleotide sequence ID" value="NZ_CP015125.1"/>
</dbReference>
<dbReference type="InterPro" id="IPR029058">
    <property type="entry name" value="AB_hydrolase_fold"/>
</dbReference>
<dbReference type="InterPro" id="IPR002471">
    <property type="entry name" value="Pept_S9_AS"/>
</dbReference>
<dbReference type="GO" id="GO:0006508">
    <property type="term" value="P:proteolysis"/>
    <property type="evidence" value="ECO:0007669"/>
    <property type="project" value="InterPro"/>
</dbReference>
<keyword evidence="2" id="KW-0732">Signal</keyword>
<dbReference type="EMBL" id="JSAQ01000001">
    <property type="protein sequence ID" value="KGO06015.1"/>
    <property type="molecule type" value="Genomic_DNA"/>
</dbReference>
<dbReference type="GO" id="GO:0004252">
    <property type="term" value="F:serine-type endopeptidase activity"/>
    <property type="evidence" value="ECO:0007669"/>
    <property type="project" value="InterPro"/>
</dbReference>
<feature type="domain" description="Serine aminopeptidase S33" evidence="3">
    <location>
        <begin position="183"/>
        <end position="293"/>
    </location>
</feature>
<dbReference type="InterPro" id="IPR053145">
    <property type="entry name" value="AB_hydrolase_Est10"/>
</dbReference>
<dbReference type="GO" id="GO:0052689">
    <property type="term" value="F:carboxylic ester hydrolase activity"/>
    <property type="evidence" value="ECO:0007669"/>
    <property type="project" value="TreeGrafter"/>
</dbReference>
<evidence type="ECO:0000313" key="4">
    <source>
        <dbReference type="EMBL" id="KGO06015.1"/>
    </source>
</evidence>
<evidence type="ECO:0000313" key="5">
    <source>
        <dbReference type="Proteomes" id="UP000030140"/>
    </source>
</evidence>
<dbReference type="PROSITE" id="PS00708">
    <property type="entry name" value="PRO_ENDOPEP_SER"/>
    <property type="match status" value="1"/>
</dbReference>
<dbReference type="SUPFAM" id="SSF53474">
    <property type="entry name" value="alpha/beta-Hydrolases"/>
    <property type="match status" value="1"/>
</dbReference>
<dbReference type="Gene3D" id="3.40.50.1820">
    <property type="entry name" value="alpha/beta hydrolase"/>
    <property type="match status" value="1"/>
</dbReference>
<accession>A0A0A2H010</accession>
<dbReference type="KEGG" id="ddo:I597_1809"/>
<gene>
    <name evidence="4" type="ORF">NV36_03590</name>
</gene>
<dbReference type="PANTHER" id="PTHR43265:SF1">
    <property type="entry name" value="ESTERASE ESTD"/>
    <property type="match status" value="1"/>
</dbReference>
<evidence type="ECO:0000259" key="3">
    <source>
        <dbReference type="Pfam" id="PF12146"/>
    </source>
</evidence>
<protein>
    <recommendedName>
        <fullName evidence="3">Serine aminopeptidase S33 domain-containing protein</fullName>
    </recommendedName>
</protein>
<name>A0A0A2H010_9FLAO</name>
<dbReference type="InterPro" id="IPR022742">
    <property type="entry name" value="Hydrolase_4"/>
</dbReference>